<dbReference type="Pfam" id="PF06144">
    <property type="entry name" value="DNA_pol3_delta"/>
    <property type="match status" value="1"/>
</dbReference>
<evidence type="ECO:0000259" key="10">
    <source>
        <dbReference type="Pfam" id="PF21694"/>
    </source>
</evidence>
<dbReference type="GO" id="GO:0009360">
    <property type="term" value="C:DNA polymerase III complex"/>
    <property type="evidence" value="ECO:0007669"/>
    <property type="project" value="InterPro"/>
</dbReference>
<feature type="domain" description="DNA polymerase III delta subunit-like C-terminal" evidence="10">
    <location>
        <begin position="219"/>
        <end position="333"/>
    </location>
</feature>
<evidence type="ECO:0000256" key="1">
    <source>
        <dbReference type="ARBA" id="ARBA00012417"/>
    </source>
</evidence>
<keyword evidence="3" id="KW-0808">Transferase</keyword>
<proteinExistence type="inferred from homology"/>
<comment type="catalytic activity">
    <reaction evidence="8">
        <text>DNA(n) + a 2'-deoxyribonucleoside 5'-triphosphate = DNA(n+1) + diphosphate</text>
        <dbReference type="Rhea" id="RHEA:22508"/>
        <dbReference type="Rhea" id="RHEA-COMP:17339"/>
        <dbReference type="Rhea" id="RHEA-COMP:17340"/>
        <dbReference type="ChEBI" id="CHEBI:33019"/>
        <dbReference type="ChEBI" id="CHEBI:61560"/>
        <dbReference type="ChEBI" id="CHEBI:173112"/>
        <dbReference type="EC" id="2.7.7.7"/>
    </reaction>
</comment>
<dbReference type="InterPro" id="IPR008921">
    <property type="entry name" value="DNA_pol3_clamp-load_cplx_C"/>
</dbReference>
<keyword evidence="5" id="KW-0235">DNA replication</keyword>
<dbReference type="GO" id="GO:0006261">
    <property type="term" value="P:DNA-templated DNA replication"/>
    <property type="evidence" value="ECO:0007669"/>
    <property type="project" value="TreeGrafter"/>
</dbReference>
<dbReference type="PANTHER" id="PTHR34388">
    <property type="entry name" value="DNA POLYMERASE III SUBUNIT DELTA"/>
    <property type="match status" value="1"/>
</dbReference>
<dbReference type="AlphaFoldDB" id="A0A239TT44"/>
<protein>
    <recommendedName>
        <fullName evidence="2">DNA polymerase III subunit delta</fullName>
        <ecNumber evidence="1">2.7.7.7</ecNumber>
    </recommendedName>
</protein>
<keyword evidence="12" id="KW-1185">Reference proteome</keyword>
<dbReference type="GO" id="GO:0003887">
    <property type="term" value="F:DNA-directed DNA polymerase activity"/>
    <property type="evidence" value="ECO:0007669"/>
    <property type="project" value="UniProtKB-KW"/>
</dbReference>
<feature type="domain" description="DNA polymerase III delta N-terminal" evidence="9">
    <location>
        <begin position="19"/>
        <end position="142"/>
    </location>
</feature>
<name>A0A239TT44_9FIRM</name>
<evidence type="ECO:0000256" key="5">
    <source>
        <dbReference type="ARBA" id="ARBA00022705"/>
    </source>
</evidence>
<dbReference type="Gene3D" id="1.10.8.60">
    <property type="match status" value="1"/>
</dbReference>
<gene>
    <name evidence="11" type="ORF">SAMEA4364220_01367</name>
</gene>
<evidence type="ECO:0000256" key="6">
    <source>
        <dbReference type="ARBA" id="ARBA00022932"/>
    </source>
</evidence>
<comment type="similarity">
    <text evidence="7">Belongs to the DNA polymerase HolA subunit family.</text>
</comment>
<reference evidence="11 12" key="1">
    <citation type="submission" date="2017-06" db="EMBL/GenBank/DDBJ databases">
        <authorList>
            <consortium name="Pathogen Informatics"/>
        </authorList>
    </citation>
    <scope>NUCLEOTIDE SEQUENCE [LARGE SCALE GENOMIC DNA]</scope>
    <source>
        <strain evidence="11 12">NCTC10570</strain>
    </source>
</reference>
<keyword evidence="4" id="KW-0548">Nucleotidyltransferase</keyword>
<dbReference type="SUPFAM" id="SSF52540">
    <property type="entry name" value="P-loop containing nucleoside triphosphate hydrolases"/>
    <property type="match status" value="1"/>
</dbReference>
<dbReference type="InterPro" id="IPR005790">
    <property type="entry name" value="DNA_polIII_delta"/>
</dbReference>
<evidence type="ECO:0000259" key="9">
    <source>
        <dbReference type="Pfam" id="PF06144"/>
    </source>
</evidence>
<accession>A0A239TT44</accession>
<dbReference type="Gene3D" id="1.20.272.10">
    <property type="match status" value="1"/>
</dbReference>
<dbReference type="InterPro" id="IPR010372">
    <property type="entry name" value="DNA_pol3_delta_N"/>
</dbReference>
<evidence type="ECO:0000256" key="2">
    <source>
        <dbReference type="ARBA" id="ARBA00017703"/>
    </source>
</evidence>
<dbReference type="SUPFAM" id="SSF48019">
    <property type="entry name" value="post-AAA+ oligomerization domain-like"/>
    <property type="match status" value="1"/>
</dbReference>
<dbReference type="InterPro" id="IPR027417">
    <property type="entry name" value="P-loop_NTPase"/>
</dbReference>
<evidence type="ECO:0000313" key="12">
    <source>
        <dbReference type="Proteomes" id="UP000215383"/>
    </source>
</evidence>
<evidence type="ECO:0000313" key="11">
    <source>
        <dbReference type="EMBL" id="SNV00846.1"/>
    </source>
</evidence>
<sequence length="338" mass="39701">MKYTEALKQLQRKKISPIYLIYGEETYLAEKFLKTLLSIVNPQNDSEAIQYFDTSSDMKALLQALDSSPFFSEKNIIIANDLKIFQDKLSEKDKRDEQDFINYLPTLPEYSILILRYHKNKIDKRRKLFKSIDKYGSIIECETLNYWNINDWLNARLHELNLRFDREAYAYFIEAVKSMDKISLGFLDQELVKLTLYTDDKFINRQTLENVFSTIPEISAFRLWDSLCEKNISIALELFLIQQSSGVHPLRLLAFLVRQIRQLWQVKIYLSEGQNVKQIASTLKLHPFITEKIVKQANNFSLQCIERTLHKLAIADYKLKTGSNEPALIENILIEFCQ</sequence>
<dbReference type="GeneID" id="78507367"/>
<keyword evidence="6" id="KW-0239">DNA-directed DNA polymerase</keyword>
<dbReference type="EMBL" id="LT906446">
    <property type="protein sequence ID" value="SNV00846.1"/>
    <property type="molecule type" value="Genomic_DNA"/>
</dbReference>
<dbReference type="Pfam" id="PF21694">
    <property type="entry name" value="DNA_pol3_delta_C"/>
    <property type="match status" value="1"/>
</dbReference>
<dbReference type="eggNOG" id="COG1466">
    <property type="taxonomic scope" value="Bacteria"/>
</dbReference>
<dbReference type="Proteomes" id="UP000215383">
    <property type="component" value="Chromosome 1"/>
</dbReference>
<dbReference type="RefSeq" id="WP_027889897.1">
    <property type="nucleotide sequence ID" value="NZ_LT906446.1"/>
</dbReference>
<evidence type="ECO:0000256" key="7">
    <source>
        <dbReference type="ARBA" id="ARBA00034754"/>
    </source>
</evidence>
<evidence type="ECO:0000256" key="4">
    <source>
        <dbReference type="ARBA" id="ARBA00022695"/>
    </source>
</evidence>
<dbReference type="InterPro" id="IPR048466">
    <property type="entry name" value="DNA_pol3_delta-like_C"/>
</dbReference>
<evidence type="ECO:0000256" key="8">
    <source>
        <dbReference type="ARBA" id="ARBA00049244"/>
    </source>
</evidence>
<dbReference type="NCBIfam" id="TIGR01128">
    <property type="entry name" value="holA"/>
    <property type="match status" value="1"/>
</dbReference>
<dbReference type="EC" id="2.7.7.7" evidence="1"/>
<organism evidence="11 12">
    <name type="scientific">Megamonas hypermegale</name>
    <dbReference type="NCBI Taxonomy" id="158847"/>
    <lineage>
        <taxon>Bacteria</taxon>
        <taxon>Bacillati</taxon>
        <taxon>Bacillota</taxon>
        <taxon>Negativicutes</taxon>
        <taxon>Selenomonadales</taxon>
        <taxon>Selenomonadaceae</taxon>
        <taxon>Megamonas</taxon>
    </lineage>
</organism>
<dbReference type="Gene3D" id="3.40.50.300">
    <property type="entry name" value="P-loop containing nucleotide triphosphate hydrolases"/>
    <property type="match status" value="1"/>
</dbReference>
<dbReference type="PANTHER" id="PTHR34388:SF1">
    <property type="entry name" value="DNA POLYMERASE III SUBUNIT DELTA"/>
    <property type="match status" value="1"/>
</dbReference>
<evidence type="ECO:0000256" key="3">
    <source>
        <dbReference type="ARBA" id="ARBA00022679"/>
    </source>
</evidence>
<dbReference type="GO" id="GO:0003677">
    <property type="term" value="F:DNA binding"/>
    <property type="evidence" value="ECO:0007669"/>
    <property type="project" value="InterPro"/>
</dbReference>